<dbReference type="Proteomes" id="UP000276133">
    <property type="component" value="Unassembled WGS sequence"/>
</dbReference>
<keyword evidence="2" id="KW-1185">Reference proteome</keyword>
<comment type="caution">
    <text evidence="1">The sequence shown here is derived from an EMBL/GenBank/DDBJ whole genome shotgun (WGS) entry which is preliminary data.</text>
</comment>
<dbReference type="AlphaFoldDB" id="A0A3M7QWB2"/>
<name>A0A3M7QWB2_BRAPC</name>
<sequence length="69" mass="8414">MNVQKFHKRYLATSHQLLIIFELRSTLQRILISYNFSVFLAKPNTYLNYFKKEIKRTIWIETNEGTKQF</sequence>
<protein>
    <submittedName>
        <fullName evidence="1">Uncharacterized protein</fullName>
    </submittedName>
</protein>
<evidence type="ECO:0000313" key="2">
    <source>
        <dbReference type="Proteomes" id="UP000276133"/>
    </source>
</evidence>
<reference evidence="1 2" key="1">
    <citation type="journal article" date="2018" name="Sci. Rep.">
        <title>Genomic signatures of local adaptation to the degree of environmental predictability in rotifers.</title>
        <authorList>
            <person name="Franch-Gras L."/>
            <person name="Hahn C."/>
            <person name="Garcia-Roger E.M."/>
            <person name="Carmona M.J."/>
            <person name="Serra M."/>
            <person name="Gomez A."/>
        </authorList>
    </citation>
    <scope>NUCLEOTIDE SEQUENCE [LARGE SCALE GENOMIC DNA]</scope>
    <source>
        <strain evidence="1">HYR1</strain>
    </source>
</reference>
<dbReference type="EMBL" id="REGN01004913">
    <property type="protein sequence ID" value="RNA15677.1"/>
    <property type="molecule type" value="Genomic_DNA"/>
</dbReference>
<accession>A0A3M7QWB2</accession>
<evidence type="ECO:0000313" key="1">
    <source>
        <dbReference type="EMBL" id="RNA15677.1"/>
    </source>
</evidence>
<proteinExistence type="predicted"/>
<gene>
    <name evidence="1" type="ORF">BpHYR1_008575</name>
</gene>
<organism evidence="1 2">
    <name type="scientific">Brachionus plicatilis</name>
    <name type="common">Marine rotifer</name>
    <name type="synonym">Brachionus muelleri</name>
    <dbReference type="NCBI Taxonomy" id="10195"/>
    <lineage>
        <taxon>Eukaryota</taxon>
        <taxon>Metazoa</taxon>
        <taxon>Spiralia</taxon>
        <taxon>Gnathifera</taxon>
        <taxon>Rotifera</taxon>
        <taxon>Eurotatoria</taxon>
        <taxon>Monogononta</taxon>
        <taxon>Pseudotrocha</taxon>
        <taxon>Ploima</taxon>
        <taxon>Brachionidae</taxon>
        <taxon>Brachionus</taxon>
    </lineage>
</organism>